<evidence type="ECO:0000313" key="3">
    <source>
        <dbReference type="Proteomes" id="UP000184330"/>
    </source>
</evidence>
<sequence>MIMVELETLKEASPNWLILPTSGLHLDIDLERVPDEILPTILFILRGFGHVGYFGYYLENIDHHEIKEDLRNPMRVERVLEVLHRLEHELSEGASTIDGFCHFIRHIFKWYDEPNYGHYSRDEFEKELDEKHRLELQRLEKSLGDFGSLGDFKSLRDWRKESVRKEEPRKGQRNSARLASRGAKPQGISKGRKPSKKAI</sequence>
<protein>
    <submittedName>
        <fullName evidence="2">Uncharacterized protein</fullName>
    </submittedName>
</protein>
<reference evidence="2 3" key="1">
    <citation type="submission" date="2016-03" db="EMBL/GenBank/DDBJ databases">
        <authorList>
            <person name="Ploux O."/>
        </authorList>
    </citation>
    <scope>NUCLEOTIDE SEQUENCE [LARGE SCALE GENOMIC DNA]</scope>
    <source>
        <strain evidence="2 3">UAMH 11012</strain>
    </source>
</reference>
<organism evidence="2 3">
    <name type="scientific">Phialocephala subalpina</name>
    <dbReference type="NCBI Taxonomy" id="576137"/>
    <lineage>
        <taxon>Eukaryota</taxon>
        <taxon>Fungi</taxon>
        <taxon>Dikarya</taxon>
        <taxon>Ascomycota</taxon>
        <taxon>Pezizomycotina</taxon>
        <taxon>Leotiomycetes</taxon>
        <taxon>Helotiales</taxon>
        <taxon>Mollisiaceae</taxon>
        <taxon>Phialocephala</taxon>
        <taxon>Phialocephala fortinii species complex</taxon>
    </lineage>
</organism>
<feature type="compositionally biased region" description="Basic residues" evidence="1">
    <location>
        <begin position="190"/>
        <end position="199"/>
    </location>
</feature>
<feature type="region of interest" description="Disordered" evidence="1">
    <location>
        <begin position="160"/>
        <end position="199"/>
    </location>
</feature>
<dbReference type="Proteomes" id="UP000184330">
    <property type="component" value="Unassembled WGS sequence"/>
</dbReference>
<evidence type="ECO:0000256" key="1">
    <source>
        <dbReference type="SAM" id="MobiDB-lite"/>
    </source>
</evidence>
<evidence type="ECO:0000313" key="2">
    <source>
        <dbReference type="EMBL" id="CZR65321.1"/>
    </source>
</evidence>
<accession>A0A1L7XJU1</accession>
<feature type="compositionally biased region" description="Basic and acidic residues" evidence="1">
    <location>
        <begin position="160"/>
        <end position="170"/>
    </location>
</feature>
<name>A0A1L7XJU1_9HELO</name>
<dbReference type="OrthoDB" id="10394271at2759"/>
<dbReference type="EMBL" id="FJOG01000030">
    <property type="protein sequence ID" value="CZR65321.1"/>
    <property type="molecule type" value="Genomic_DNA"/>
</dbReference>
<gene>
    <name evidence="2" type="ORF">PAC_15221</name>
</gene>
<keyword evidence="3" id="KW-1185">Reference proteome</keyword>
<proteinExistence type="predicted"/>
<dbReference type="AlphaFoldDB" id="A0A1L7XJU1"/>